<reference evidence="2" key="2">
    <citation type="submission" date="2021-02" db="EMBL/GenBank/DDBJ databases">
        <authorList>
            <person name="Kimball J.A."/>
            <person name="Haas M.W."/>
            <person name="Macchietto M."/>
            <person name="Kono T."/>
            <person name="Duquette J."/>
            <person name="Shao M."/>
        </authorList>
    </citation>
    <scope>NUCLEOTIDE SEQUENCE</scope>
    <source>
        <tissue evidence="2">Fresh leaf tissue</tissue>
    </source>
</reference>
<dbReference type="AlphaFoldDB" id="A0A8J5VW23"/>
<organism evidence="2 3">
    <name type="scientific">Zizania palustris</name>
    <name type="common">Northern wild rice</name>
    <dbReference type="NCBI Taxonomy" id="103762"/>
    <lineage>
        <taxon>Eukaryota</taxon>
        <taxon>Viridiplantae</taxon>
        <taxon>Streptophyta</taxon>
        <taxon>Embryophyta</taxon>
        <taxon>Tracheophyta</taxon>
        <taxon>Spermatophyta</taxon>
        <taxon>Magnoliopsida</taxon>
        <taxon>Liliopsida</taxon>
        <taxon>Poales</taxon>
        <taxon>Poaceae</taxon>
        <taxon>BOP clade</taxon>
        <taxon>Oryzoideae</taxon>
        <taxon>Oryzeae</taxon>
        <taxon>Zizaniinae</taxon>
        <taxon>Zizania</taxon>
    </lineage>
</organism>
<proteinExistence type="predicted"/>
<gene>
    <name evidence="2" type="ORF">GUJ93_ZPchr0002g24610</name>
</gene>
<dbReference type="Proteomes" id="UP000729402">
    <property type="component" value="Unassembled WGS sequence"/>
</dbReference>
<keyword evidence="3" id="KW-1185">Reference proteome</keyword>
<protein>
    <submittedName>
        <fullName evidence="2">Uncharacterized protein</fullName>
    </submittedName>
</protein>
<accession>A0A8J5VW23</accession>
<feature type="region of interest" description="Disordered" evidence="1">
    <location>
        <begin position="28"/>
        <end position="98"/>
    </location>
</feature>
<dbReference type="EMBL" id="JAAALK010000287">
    <property type="protein sequence ID" value="KAG8059029.1"/>
    <property type="molecule type" value="Genomic_DNA"/>
</dbReference>
<evidence type="ECO:0000256" key="1">
    <source>
        <dbReference type="SAM" id="MobiDB-lite"/>
    </source>
</evidence>
<reference evidence="2" key="1">
    <citation type="journal article" date="2021" name="bioRxiv">
        <title>Whole Genome Assembly and Annotation of Northern Wild Rice, Zizania palustris L., Supports a Whole Genome Duplication in the Zizania Genus.</title>
        <authorList>
            <person name="Haas M."/>
            <person name="Kono T."/>
            <person name="Macchietto M."/>
            <person name="Millas R."/>
            <person name="McGilp L."/>
            <person name="Shao M."/>
            <person name="Duquette J."/>
            <person name="Hirsch C.N."/>
            <person name="Kimball J."/>
        </authorList>
    </citation>
    <scope>NUCLEOTIDE SEQUENCE</scope>
    <source>
        <tissue evidence="2">Fresh leaf tissue</tissue>
    </source>
</reference>
<evidence type="ECO:0000313" key="3">
    <source>
        <dbReference type="Proteomes" id="UP000729402"/>
    </source>
</evidence>
<evidence type="ECO:0000313" key="2">
    <source>
        <dbReference type="EMBL" id="KAG8059029.1"/>
    </source>
</evidence>
<sequence>MPYCQLPRVPPLSVGPWARRQVSSSCLPLPGWRPGHSLTRPETDTSASVRASSSPSLSLGSLYARGSRSRARWRRRRRRRSRRLPLDGDVSPIERHGALEEPALQDDVGRAWNRRVVLNMGHSLRDLKLS</sequence>
<feature type="compositionally biased region" description="Low complexity" evidence="1">
    <location>
        <begin position="46"/>
        <end position="66"/>
    </location>
</feature>
<comment type="caution">
    <text evidence="2">The sequence shown here is derived from an EMBL/GenBank/DDBJ whole genome shotgun (WGS) entry which is preliminary data.</text>
</comment>
<feature type="compositionally biased region" description="Basic residues" evidence="1">
    <location>
        <begin position="67"/>
        <end position="83"/>
    </location>
</feature>
<name>A0A8J5VW23_ZIZPA</name>